<reference evidence="9" key="1">
    <citation type="submission" date="2021-01" db="EMBL/GenBank/DDBJ databases">
        <authorList>
            <person name="Corre E."/>
            <person name="Pelletier E."/>
            <person name="Niang G."/>
            <person name="Scheremetjew M."/>
            <person name="Finn R."/>
            <person name="Kale V."/>
            <person name="Holt S."/>
            <person name="Cochrane G."/>
            <person name="Meng A."/>
            <person name="Brown T."/>
            <person name="Cohen L."/>
        </authorList>
    </citation>
    <scope>NUCLEOTIDE SEQUENCE</scope>
    <source>
        <strain evidence="9">SAG 36.94</strain>
    </source>
</reference>
<dbReference type="FunFam" id="3.60.20.30:FF:000001">
    <property type="entry name" value="Isoaspartyl peptidase/L-asparaginase"/>
    <property type="match status" value="1"/>
</dbReference>
<comment type="catalytic activity">
    <reaction evidence="5">
        <text>L-asparagine + H2O = L-aspartate + NH4(+)</text>
        <dbReference type="Rhea" id="RHEA:21016"/>
        <dbReference type="ChEBI" id="CHEBI:15377"/>
        <dbReference type="ChEBI" id="CHEBI:28938"/>
        <dbReference type="ChEBI" id="CHEBI:29991"/>
        <dbReference type="ChEBI" id="CHEBI:58048"/>
        <dbReference type="EC" id="3.5.1.1"/>
    </reaction>
</comment>
<evidence type="ECO:0000256" key="2">
    <source>
        <dbReference type="ARBA" id="ARBA00022670"/>
    </source>
</evidence>
<feature type="binding site" evidence="7">
    <location>
        <begin position="230"/>
        <end position="233"/>
    </location>
    <ligand>
        <name>substrate</name>
    </ligand>
</feature>
<dbReference type="GO" id="GO:0006508">
    <property type="term" value="P:proteolysis"/>
    <property type="evidence" value="ECO:0007669"/>
    <property type="project" value="UniProtKB-KW"/>
</dbReference>
<evidence type="ECO:0000256" key="4">
    <source>
        <dbReference type="ARBA" id="ARBA00022813"/>
    </source>
</evidence>
<dbReference type="GO" id="GO:0033345">
    <property type="term" value="P:L-asparagine catabolic process via L-aspartate"/>
    <property type="evidence" value="ECO:0007669"/>
    <property type="project" value="TreeGrafter"/>
</dbReference>
<dbReference type="InterPro" id="IPR029055">
    <property type="entry name" value="Ntn_hydrolases_N"/>
</dbReference>
<feature type="binding site" evidence="7">
    <location>
        <begin position="207"/>
        <end position="210"/>
    </location>
    <ligand>
        <name>substrate</name>
    </ligand>
</feature>
<organism evidence="9">
    <name type="scientific">Compsopogon caeruleus</name>
    <dbReference type="NCBI Taxonomy" id="31354"/>
    <lineage>
        <taxon>Eukaryota</taxon>
        <taxon>Rhodophyta</taxon>
        <taxon>Compsopogonophyceae</taxon>
        <taxon>Compsopogonales</taxon>
        <taxon>Compsopogonaceae</taxon>
        <taxon>Compsopogon</taxon>
    </lineage>
</organism>
<evidence type="ECO:0008006" key="10">
    <source>
        <dbReference type="Google" id="ProtNLM"/>
    </source>
</evidence>
<protein>
    <recommendedName>
        <fullName evidence="10">Asparaginase</fullName>
    </recommendedName>
</protein>
<dbReference type="EMBL" id="HBGH01012020">
    <property type="protein sequence ID" value="CAD9234587.1"/>
    <property type="molecule type" value="Transcribed_RNA"/>
</dbReference>
<evidence type="ECO:0000256" key="8">
    <source>
        <dbReference type="PIRSR" id="PIRSR600246-3"/>
    </source>
</evidence>
<proteinExistence type="predicted"/>
<feature type="active site" description="Nucleophile" evidence="6">
    <location>
        <position position="179"/>
    </location>
</feature>
<dbReference type="Pfam" id="PF01112">
    <property type="entry name" value="Asparaginase_2"/>
    <property type="match status" value="1"/>
</dbReference>
<dbReference type="AlphaFoldDB" id="A0A7S1XFM1"/>
<dbReference type="InterPro" id="IPR033844">
    <property type="entry name" value="ASRGL1_meta"/>
</dbReference>
<name>A0A7S1XFM1_9RHOD</name>
<dbReference type="GO" id="GO:0008798">
    <property type="term" value="F:beta-aspartyl-peptidase activity"/>
    <property type="evidence" value="ECO:0007669"/>
    <property type="project" value="UniProtKB-EC"/>
</dbReference>
<dbReference type="GO" id="GO:0004067">
    <property type="term" value="F:asparaginase activity"/>
    <property type="evidence" value="ECO:0007669"/>
    <property type="project" value="UniProtKB-EC"/>
</dbReference>
<gene>
    <name evidence="9" type="ORF">CCAE0312_LOCUS6676</name>
</gene>
<dbReference type="PANTHER" id="PTHR10188">
    <property type="entry name" value="L-ASPARAGINASE"/>
    <property type="match status" value="1"/>
</dbReference>
<evidence type="ECO:0000256" key="7">
    <source>
        <dbReference type="PIRSR" id="PIRSR600246-2"/>
    </source>
</evidence>
<dbReference type="Gene3D" id="3.60.20.30">
    <property type="entry name" value="(Glycosyl)asparaginase"/>
    <property type="match status" value="1"/>
</dbReference>
<keyword evidence="4" id="KW-0068">Autocatalytic cleavage</keyword>
<accession>A0A7S1XFM1</accession>
<keyword evidence="3" id="KW-0378">Hydrolase</keyword>
<evidence type="ECO:0000313" key="9">
    <source>
        <dbReference type="EMBL" id="CAD9234587.1"/>
    </source>
</evidence>
<dbReference type="GO" id="GO:0005737">
    <property type="term" value="C:cytoplasm"/>
    <property type="evidence" value="ECO:0007669"/>
    <property type="project" value="TreeGrafter"/>
</dbReference>
<dbReference type="CDD" id="cd04702">
    <property type="entry name" value="ASRGL1_like"/>
    <property type="match status" value="1"/>
</dbReference>
<dbReference type="InterPro" id="IPR000246">
    <property type="entry name" value="Peptidase_T2"/>
</dbReference>
<evidence type="ECO:0000256" key="5">
    <source>
        <dbReference type="ARBA" id="ARBA00049366"/>
    </source>
</evidence>
<evidence type="ECO:0000256" key="1">
    <source>
        <dbReference type="ARBA" id="ARBA00000306"/>
    </source>
</evidence>
<dbReference type="PANTHER" id="PTHR10188:SF43">
    <property type="entry name" value="ASPARAGINASE (EUROFUNG)"/>
    <property type="match status" value="1"/>
</dbReference>
<evidence type="ECO:0000256" key="6">
    <source>
        <dbReference type="PIRSR" id="PIRSR600246-1"/>
    </source>
</evidence>
<evidence type="ECO:0000256" key="3">
    <source>
        <dbReference type="ARBA" id="ARBA00022801"/>
    </source>
</evidence>
<sequence>MTRRFSVVVHGGAWAIPQALTAASVAGVERAVRTAHAALASGVSAVDAVEAAVRVMEDDPAFDAGVGSCLNADGEVEMDAIIMADGDGGGLRMGAVAAIQHVANPVSVARHVMDHTPHCLLVGNGATCFALNERCFPRVETANLVTDHAQREFQELSRFGTAVDELYNLRSRAQFRGDTVGAVAWVLDGDMACATSTGGITHKRPGRVGDSPLPGCGAYVDATIGAISTTGHGESIMKVALARHCLDLMRWAGHSGPHAAHIALEDMSSRTLGGRGGLVGIDHRGIPFHAFTSERMAWAAITMDGSLLSGIDP</sequence>
<comment type="catalytic activity">
    <reaction evidence="1">
        <text>Cleavage of a beta-linked Asp residue from the N-terminus of a polypeptide.</text>
        <dbReference type="EC" id="3.4.19.5"/>
    </reaction>
</comment>
<keyword evidence="2" id="KW-0645">Protease</keyword>
<dbReference type="SUPFAM" id="SSF56235">
    <property type="entry name" value="N-terminal nucleophile aminohydrolases (Ntn hydrolases)"/>
    <property type="match status" value="1"/>
</dbReference>
<feature type="site" description="Cleavage; by autolysis" evidence="8">
    <location>
        <begin position="178"/>
        <end position="179"/>
    </location>
</feature>